<dbReference type="InterPro" id="IPR038107">
    <property type="entry name" value="Glycos_transf_N_sf"/>
</dbReference>
<keyword evidence="11" id="KW-1185">Reference proteome</keyword>
<dbReference type="GO" id="GO:0005886">
    <property type="term" value="C:plasma membrane"/>
    <property type="evidence" value="ECO:0007669"/>
    <property type="project" value="UniProtKB-SubCell"/>
</dbReference>
<dbReference type="InterPro" id="IPR007507">
    <property type="entry name" value="Glycos_transf_N"/>
</dbReference>
<keyword evidence="8" id="KW-0448">Lipopolysaccharide biosynthesis</keyword>
<dbReference type="Gene3D" id="3.40.50.2000">
    <property type="entry name" value="Glycogen Phosphorylase B"/>
    <property type="match status" value="1"/>
</dbReference>
<comment type="catalytic activity">
    <reaction evidence="6 8">
        <text>lipid IVA (E. coli) + CMP-3-deoxy-beta-D-manno-octulosonate = alpha-Kdo-(2-&gt;6)-lipid IVA (E. coli) + CMP + H(+)</text>
        <dbReference type="Rhea" id="RHEA:28066"/>
        <dbReference type="ChEBI" id="CHEBI:15378"/>
        <dbReference type="ChEBI" id="CHEBI:58603"/>
        <dbReference type="ChEBI" id="CHEBI:60364"/>
        <dbReference type="ChEBI" id="CHEBI:60377"/>
        <dbReference type="ChEBI" id="CHEBI:85987"/>
        <dbReference type="EC" id="2.4.99.12"/>
    </reaction>
</comment>
<keyword evidence="8" id="KW-1003">Cell membrane</keyword>
<proteinExistence type="inferred from homology"/>
<evidence type="ECO:0000256" key="7">
    <source>
        <dbReference type="PIRSR" id="PIRSR639901-1"/>
    </source>
</evidence>
<organism evidence="10 11">
    <name type="scientific">Chryseosolibacter histidini</name>
    <dbReference type="NCBI Taxonomy" id="2782349"/>
    <lineage>
        <taxon>Bacteria</taxon>
        <taxon>Pseudomonadati</taxon>
        <taxon>Bacteroidota</taxon>
        <taxon>Cytophagia</taxon>
        <taxon>Cytophagales</taxon>
        <taxon>Chryseotaleaceae</taxon>
        <taxon>Chryseosolibacter</taxon>
    </lineage>
</organism>
<evidence type="ECO:0000256" key="2">
    <source>
        <dbReference type="ARBA" id="ARBA00012621"/>
    </source>
</evidence>
<evidence type="ECO:0000256" key="4">
    <source>
        <dbReference type="ARBA" id="ARBA00022679"/>
    </source>
</evidence>
<protein>
    <recommendedName>
        <fullName evidence="3 8">3-deoxy-D-manno-octulosonic acid transferase</fullName>
        <shortName evidence="8">Kdo transferase</shortName>
        <ecNumber evidence="2 8">2.4.99.12</ecNumber>
    </recommendedName>
    <alternativeName>
        <fullName evidence="5 8">Lipid IV(A) 3-deoxy-D-manno-octulosonic acid transferase</fullName>
    </alternativeName>
</protein>
<evidence type="ECO:0000256" key="5">
    <source>
        <dbReference type="ARBA" id="ARBA00031445"/>
    </source>
</evidence>
<evidence type="ECO:0000256" key="6">
    <source>
        <dbReference type="ARBA" id="ARBA00049183"/>
    </source>
</evidence>
<evidence type="ECO:0000256" key="8">
    <source>
        <dbReference type="RuleBase" id="RU365103"/>
    </source>
</evidence>
<evidence type="ECO:0000313" key="10">
    <source>
        <dbReference type="EMBL" id="MBT1696299.1"/>
    </source>
</evidence>
<dbReference type="Gene3D" id="3.40.50.11720">
    <property type="entry name" value="3-Deoxy-D-manno-octulosonic-acid transferase, N-terminal domain"/>
    <property type="match status" value="1"/>
</dbReference>
<sequence>MIIVYNFSIRLLGFLFWLASFFHPKAKAFVKGREGGLKKIQNTFQNNTSAIVWVHCASLGEFEQGRPIIEVVKKEYPDHKIFLTFFSPSGFEIRKNYAQADFVHYLPWDTPGNARKLISIVKPSLAIFVKYEFWYHYSAELKRKNIPLLSISSIFRKDQLFFHGTGGFFRRILRNFTHFFVQNHESVKLLHGIGITNCSQAGDTRFDRVNQIVRQHEPIPVATNFKNDQKVFVVGSCWPEDLDVLIPLINENRLKFILAPHEITESFISELEKALQVRSVRFSQAEGKNLDEYSVLIIDNIGMLSRLYRYGEFAYIGGAFGKGLHNILEAACYGVPILFGNKNYEKFQEAVDLINRGGAFAVADYPDLKEKYEMLNVPESFLLACEVTRQYVEENLGATEKIMRYCRNVLEKRS</sequence>
<reference evidence="10 11" key="1">
    <citation type="submission" date="2021-05" db="EMBL/GenBank/DDBJ databases">
        <title>A Polyphasic approach of four new species of the genus Ohtaekwangia: Ohtaekwangia histidinii sp. nov., Ohtaekwangia cretensis sp. nov., Ohtaekwangia indiensis sp. nov., Ohtaekwangia reichenbachii sp. nov. from diverse environment.</title>
        <authorList>
            <person name="Octaviana S."/>
        </authorList>
    </citation>
    <scope>NUCLEOTIDE SEQUENCE [LARGE SCALE GENOMIC DNA]</scope>
    <source>
        <strain evidence="10 11">PWU4</strain>
    </source>
</reference>
<feature type="active site" description="Proton acceptor" evidence="7">
    <location>
        <position position="61"/>
    </location>
</feature>
<dbReference type="GO" id="GO:0043842">
    <property type="term" value="F:Kdo transferase activity"/>
    <property type="evidence" value="ECO:0007669"/>
    <property type="project" value="UniProtKB-EC"/>
</dbReference>
<keyword evidence="4 8" id="KW-0808">Transferase</keyword>
<evidence type="ECO:0000313" key="11">
    <source>
        <dbReference type="Proteomes" id="UP001319200"/>
    </source>
</evidence>
<comment type="caution">
    <text evidence="10">The sequence shown here is derived from an EMBL/GenBank/DDBJ whole genome shotgun (WGS) entry which is preliminary data.</text>
</comment>
<dbReference type="EMBL" id="JAHESF010000004">
    <property type="protein sequence ID" value="MBT1696299.1"/>
    <property type="molecule type" value="Genomic_DNA"/>
</dbReference>
<comment type="pathway">
    <text evidence="1 8">Bacterial outer membrane biogenesis; LPS core biosynthesis.</text>
</comment>
<dbReference type="InterPro" id="IPR039901">
    <property type="entry name" value="Kdotransferase"/>
</dbReference>
<evidence type="ECO:0000256" key="3">
    <source>
        <dbReference type="ARBA" id="ARBA00019077"/>
    </source>
</evidence>
<dbReference type="AlphaFoldDB" id="A0AAP2DLS2"/>
<dbReference type="GO" id="GO:0009245">
    <property type="term" value="P:lipid A biosynthetic process"/>
    <property type="evidence" value="ECO:0007669"/>
    <property type="project" value="TreeGrafter"/>
</dbReference>
<evidence type="ECO:0000259" key="9">
    <source>
        <dbReference type="Pfam" id="PF04413"/>
    </source>
</evidence>
<comment type="function">
    <text evidence="8">Involved in lipopolysaccharide (LPS) biosynthesis. Catalyzes the transfer of 3-deoxy-D-manno-octulosonate (Kdo) residue(s) from CMP-Kdo to lipid IV(A), the tetraacyldisaccharide-1,4'-bisphosphate precursor of lipid A.</text>
</comment>
<dbReference type="PANTHER" id="PTHR42755:SF1">
    <property type="entry name" value="3-DEOXY-D-MANNO-OCTULOSONIC ACID TRANSFERASE, MITOCHONDRIAL-RELATED"/>
    <property type="match status" value="1"/>
</dbReference>
<dbReference type="GO" id="GO:0009244">
    <property type="term" value="P:lipopolysaccharide core region biosynthetic process"/>
    <property type="evidence" value="ECO:0007669"/>
    <property type="project" value="UniProtKB-UniRule"/>
</dbReference>
<dbReference type="SUPFAM" id="SSF53756">
    <property type="entry name" value="UDP-Glycosyltransferase/glycogen phosphorylase"/>
    <property type="match status" value="1"/>
</dbReference>
<comment type="similarity">
    <text evidence="8">Belongs to the glycosyltransferase group 1 family.</text>
</comment>
<dbReference type="Pfam" id="PF04413">
    <property type="entry name" value="Glycos_transf_N"/>
    <property type="match status" value="1"/>
</dbReference>
<comment type="subcellular location">
    <subcellularLocation>
        <location evidence="8">Cell membrane</location>
    </subcellularLocation>
</comment>
<feature type="domain" description="3-deoxy-D-manno-octulosonic-acid transferase N-terminal" evidence="9">
    <location>
        <begin position="46"/>
        <end position="207"/>
    </location>
</feature>
<dbReference type="Proteomes" id="UP001319200">
    <property type="component" value="Unassembled WGS sequence"/>
</dbReference>
<dbReference type="RefSeq" id="WP_254161482.1">
    <property type="nucleotide sequence ID" value="NZ_JAHESF010000004.1"/>
</dbReference>
<gene>
    <name evidence="10" type="ORF">KK083_05395</name>
</gene>
<keyword evidence="8" id="KW-0472">Membrane</keyword>
<dbReference type="PANTHER" id="PTHR42755">
    <property type="entry name" value="3-DEOXY-MANNO-OCTULOSONATE CYTIDYLYLTRANSFERASE"/>
    <property type="match status" value="1"/>
</dbReference>
<dbReference type="EC" id="2.4.99.12" evidence="2 8"/>
<evidence type="ECO:0000256" key="1">
    <source>
        <dbReference type="ARBA" id="ARBA00004713"/>
    </source>
</evidence>
<accession>A0AAP2DLS2</accession>
<name>A0AAP2DLS2_9BACT</name>